<accession>A0ABP8NL26</accession>
<dbReference type="EMBL" id="BAABHD010000082">
    <property type="protein sequence ID" value="GAA4467214.1"/>
    <property type="molecule type" value="Genomic_DNA"/>
</dbReference>
<protein>
    <submittedName>
        <fullName evidence="1">Uncharacterized protein</fullName>
    </submittedName>
</protein>
<gene>
    <name evidence="1" type="ORF">GCM10023189_50450</name>
</gene>
<sequence>MRTTWTFYPRGQEPITLTILYIPELDQHPLPQGGFLHTDTNTAYVNWQTYRLFDTPDVESRRQAFQRLTRIDDPEMNLEAILQRIHAD</sequence>
<reference evidence="2" key="1">
    <citation type="journal article" date="2019" name="Int. J. Syst. Evol. Microbiol.">
        <title>The Global Catalogue of Microorganisms (GCM) 10K type strain sequencing project: providing services to taxonomists for standard genome sequencing and annotation.</title>
        <authorList>
            <consortium name="The Broad Institute Genomics Platform"/>
            <consortium name="The Broad Institute Genome Sequencing Center for Infectious Disease"/>
            <person name="Wu L."/>
            <person name="Ma J."/>
        </authorList>
    </citation>
    <scope>NUCLEOTIDE SEQUENCE [LARGE SCALE GENOMIC DNA]</scope>
    <source>
        <strain evidence="2">JCM 17927</strain>
    </source>
</reference>
<keyword evidence="2" id="KW-1185">Reference proteome</keyword>
<proteinExistence type="predicted"/>
<organism evidence="1 2">
    <name type="scientific">Nibrella saemangeumensis</name>
    <dbReference type="NCBI Taxonomy" id="1084526"/>
    <lineage>
        <taxon>Bacteria</taxon>
        <taxon>Pseudomonadati</taxon>
        <taxon>Bacteroidota</taxon>
        <taxon>Cytophagia</taxon>
        <taxon>Cytophagales</taxon>
        <taxon>Spirosomataceae</taxon>
        <taxon>Nibrella</taxon>
    </lineage>
</organism>
<comment type="caution">
    <text evidence="1">The sequence shown here is derived from an EMBL/GenBank/DDBJ whole genome shotgun (WGS) entry which is preliminary data.</text>
</comment>
<evidence type="ECO:0000313" key="2">
    <source>
        <dbReference type="Proteomes" id="UP001501175"/>
    </source>
</evidence>
<dbReference type="RefSeq" id="WP_345248319.1">
    <property type="nucleotide sequence ID" value="NZ_BAABHD010000082.1"/>
</dbReference>
<dbReference type="Proteomes" id="UP001501175">
    <property type="component" value="Unassembled WGS sequence"/>
</dbReference>
<name>A0ABP8NL26_9BACT</name>
<evidence type="ECO:0000313" key="1">
    <source>
        <dbReference type="EMBL" id="GAA4467214.1"/>
    </source>
</evidence>